<evidence type="ECO:0000256" key="5">
    <source>
        <dbReference type="ARBA" id="ARBA00023004"/>
    </source>
</evidence>
<feature type="transmembrane region" description="Helical" evidence="7">
    <location>
        <begin position="7"/>
        <end position="27"/>
    </location>
</feature>
<accession>A0A7V0Z6Z4</accession>
<name>A0A7V0Z6Z4_UNCW3</name>
<feature type="transmembrane region" description="Helical" evidence="7">
    <location>
        <begin position="65"/>
        <end position="85"/>
    </location>
</feature>
<dbReference type="PANTHER" id="PTHR30176">
    <property type="entry name" value="FERREDOXIN-TYPE PROTEIN NAPH"/>
    <property type="match status" value="1"/>
</dbReference>
<dbReference type="InterPro" id="IPR017896">
    <property type="entry name" value="4Fe4S_Fe-S-bd"/>
</dbReference>
<keyword evidence="6" id="KW-0411">Iron-sulfur</keyword>
<keyword evidence="7" id="KW-0472">Membrane</keyword>
<dbReference type="InterPro" id="IPR017900">
    <property type="entry name" value="4Fe4S_Fe_S_CS"/>
</dbReference>
<evidence type="ECO:0000256" key="7">
    <source>
        <dbReference type="SAM" id="Phobius"/>
    </source>
</evidence>
<dbReference type="GO" id="GO:0051539">
    <property type="term" value="F:4 iron, 4 sulfur cluster binding"/>
    <property type="evidence" value="ECO:0007669"/>
    <property type="project" value="UniProtKB-KW"/>
</dbReference>
<dbReference type="SUPFAM" id="SSF54862">
    <property type="entry name" value="4Fe-4S ferredoxins"/>
    <property type="match status" value="2"/>
</dbReference>
<dbReference type="PANTHER" id="PTHR30176:SF3">
    <property type="entry name" value="FERREDOXIN-TYPE PROTEIN NAPH"/>
    <property type="match status" value="1"/>
</dbReference>
<dbReference type="Gene3D" id="3.30.70.20">
    <property type="match status" value="3"/>
</dbReference>
<keyword evidence="1" id="KW-0813">Transport</keyword>
<dbReference type="Pfam" id="PF13187">
    <property type="entry name" value="Fer4_9"/>
    <property type="match status" value="1"/>
</dbReference>
<evidence type="ECO:0000313" key="9">
    <source>
        <dbReference type="EMBL" id="HDY59752.1"/>
    </source>
</evidence>
<organism evidence="9">
    <name type="scientific">candidate division WOR-3 bacterium</name>
    <dbReference type="NCBI Taxonomy" id="2052148"/>
    <lineage>
        <taxon>Bacteria</taxon>
        <taxon>Bacteria division WOR-3</taxon>
    </lineage>
</organism>
<feature type="domain" description="4Fe-4S ferredoxin-type" evidence="8">
    <location>
        <begin position="131"/>
        <end position="160"/>
    </location>
</feature>
<evidence type="ECO:0000256" key="4">
    <source>
        <dbReference type="ARBA" id="ARBA00022982"/>
    </source>
</evidence>
<dbReference type="GO" id="GO:0046872">
    <property type="term" value="F:metal ion binding"/>
    <property type="evidence" value="ECO:0007669"/>
    <property type="project" value="UniProtKB-KW"/>
</dbReference>
<dbReference type="PROSITE" id="PS00198">
    <property type="entry name" value="4FE4S_FER_1"/>
    <property type="match status" value="2"/>
</dbReference>
<dbReference type="EMBL" id="DSKY01000021">
    <property type="protein sequence ID" value="HDY59752.1"/>
    <property type="molecule type" value="Genomic_DNA"/>
</dbReference>
<reference evidence="9" key="1">
    <citation type="journal article" date="2020" name="mSystems">
        <title>Genome- and Community-Level Interaction Insights into Carbon Utilization and Element Cycling Functions of Hydrothermarchaeota in Hydrothermal Sediment.</title>
        <authorList>
            <person name="Zhou Z."/>
            <person name="Liu Y."/>
            <person name="Xu W."/>
            <person name="Pan J."/>
            <person name="Luo Z.H."/>
            <person name="Li M."/>
        </authorList>
    </citation>
    <scope>NUCLEOTIDE SEQUENCE [LARGE SCALE GENOMIC DNA]</scope>
    <source>
        <strain evidence="9">SpSt-258</strain>
    </source>
</reference>
<keyword evidence="2" id="KW-0004">4Fe-4S</keyword>
<evidence type="ECO:0000256" key="1">
    <source>
        <dbReference type="ARBA" id="ARBA00022448"/>
    </source>
</evidence>
<keyword evidence="3" id="KW-0479">Metal-binding</keyword>
<keyword evidence="7" id="KW-0812">Transmembrane</keyword>
<evidence type="ECO:0000256" key="3">
    <source>
        <dbReference type="ARBA" id="ARBA00022723"/>
    </source>
</evidence>
<evidence type="ECO:0000259" key="8">
    <source>
        <dbReference type="PROSITE" id="PS51379"/>
    </source>
</evidence>
<keyword evidence="7" id="KW-1133">Transmembrane helix</keyword>
<proteinExistence type="predicted"/>
<feature type="domain" description="4Fe-4S ferredoxin-type" evidence="8">
    <location>
        <begin position="205"/>
        <end position="235"/>
    </location>
</feature>
<dbReference type="CDD" id="cd16373">
    <property type="entry name" value="DMSOR_beta_like"/>
    <property type="match status" value="1"/>
</dbReference>
<protein>
    <submittedName>
        <fullName evidence="9">4Fe-4S dicluster domain-containing protein</fullName>
    </submittedName>
</protein>
<feature type="transmembrane region" description="Helical" evidence="7">
    <location>
        <begin position="33"/>
        <end position="53"/>
    </location>
</feature>
<feature type="transmembrane region" description="Helical" evidence="7">
    <location>
        <begin position="173"/>
        <end position="191"/>
    </location>
</feature>
<dbReference type="Pfam" id="PF12838">
    <property type="entry name" value="Fer4_7"/>
    <property type="match status" value="1"/>
</dbReference>
<sequence>MSYPKGKYLLLIFLIFSAIFGVSFVHFFDPLVIFERTLTIIFYPLSTFFIDFFTNAKIYEYQENLKVLIFFMVILGLEFLNSRFWCRNLCPLGGIFGLISKVSLFKFTIVKDCRKCPNCDINCPTDAIDFESQKIKSDECIGCLRCLNECSVGIIKYKLNLRPGPFNIRRREFIFAFGSAVFIAPFANLLLNRKNNGRLIRPPGSIPEQDFLNTCIRCGKCLKVCPTNGLQPVIFENGINSLWTPHLVPRIGGCEKNCNMCGKVCPTQAIRKLSLEEKTYAKMGTAIIDRFRCIAWAQNKDCLICDEACQYNAISLIKDDSEKNAVGKPVVNEKICVGCGVCENRCPIEGSAAIQVYTIGEERKTTGSYITDEKKQLRACESKEEGLPSGFIIEDK</sequence>
<evidence type="ECO:0000256" key="6">
    <source>
        <dbReference type="ARBA" id="ARBA00023014"/>
    </source>
</evidence>
<feature type="domain" description="4Fe-4S ferredoxin-type" evidence="8">
    <location>
        <begin position="243"/>
        <end position="276"/>
    </location>
</feature>
<comment type="caution">
    <text evidence="9">The sequence shown here is derived from an EMBL/GenBank/DDBJ whole genome shotgun (WGS) entry which is preliminary data.</text>
</comment>
<evidence type="ECO:0000256" key="2">
    <source>
        <dbReference type="ARBA" id="ARBA00022485"/>
    </source>
</evidence>
<dbReference type="GO" id="GO:0005886">
    <property type="term" value="C:plasma membrane"/>
    <property type="evidence" value="ECO:0007669"/>
    <property type="project" value="TreeGrafter"/>
</dbReference>
<keyword evidence="4" id="KW-0249">Electron transport</keyword>
<feature type="domain" description="4Fe-4S ferredoxin-type" evidence="8">
    <location>
        <begin position="327"/>
        <end position="357"/>
    </location>
</feature>
<dbReference type="PROSITE" id="PS51379">
    <property type="entry name" value="4FE4S_FER_2"/>
    <property type="match status" value="4"/>
</dbReference>
<dbReference type="AlphaFoldDB" id="A0A7V0Z6Z4"/>
<keyword evidence="5" id="KW-0408">Iron</keyword>
<gene>
    <name evidence="9" type="ORF">ENP86_09420</name>
</gene>
<dbReference type="Pfam" id="PF12801">
    <property type="entry name" value="Fer4_5"/>
    <property type="match status" value="1"/>
</dbReference>
<dbReference type="InterPro" id="IPR051684">
    <property type="entry name" value="Electron_Trans/Redox"/>
</dbReference>